<dbReference type="SUPFAM" id="SSF56784">
    <property type="entry name" value="HAD-like"/>
    <property type="match status" value="1"/>
</dbReference>
<dbReference type="Gene3D" id="1.10.150.240">
    <property type="entry name" value="Putative phosphatase, domain 2"/>
    <property type="match status" value="1"/>
</dbReference>
<comment type="cofactor">
    <cofactor evidence="2 10">
        <name>Mg(2+)</name>
        <dbReference type="ChEBI" id="CHEBI:18420"/>
    </cofactor>
</comment>
<dbReference type="OrthoDB" id="9793014at2"/>
<comment type="caution">
    <text evidence="11">The sequence shown here is derived from an EMBL/GenBank/DDBJ whole genome shotgun (WGS) entry which is preliminary data.</text>
</comment>
<evidence type="ECO:0000313" key="12">
    <source>
        <dbReference type="Proteomes" id="UP000078428"/>
    </source>
</evidence>
<dbReference type="SFLD" id="SFLDG01129">
    <property type="entry name" value="C1.5:_HAD__Beta-PGM__Phosphata"/>
    <property type="match status" value="1"/>
</dbReference>
<dbReference type="RefSeq" id="WP_068493646.1">
    <property type="nucleotide sequence ID" value="NZ_LWQT01000066.1"/>
</dbReference>
<reference evidence="11 12" key="1">
    <citation type="submission" date="2016-04" db="EMBL/GenBank/DDBJ databases">
        <title>Draft genome sequence of freshwater magnetotactic bacteria Magnetospirillum marisnigri SP-1 and Magnetospirillum moscoviense BB-1.</title>
        <authorList>
            <person name="Koziaeva V."/>
            <person name="Dziuba M.V."/>
            <person name="Ivanov T.M."/>
            <person name="Kuznetsov B."/>
            <person name="Grouzdev D.S."/>
        </authorList>
    </citation>
    <scope>NUCLEOTIDE SEQUENCE [LARGE SCALE GENOMIC DNA]</scope>
    <source>
        <strain evidence="11 12">SP-1</strain>
    </source>
</reference>
<dbReference type="Proteomes" id="UP000078428">
    <property type="component" value="Unassembled WGS sequence"/>
</dbReference>
<dbReference type="GO" id="GO:0006281">
    <property type="term" value="P:DNA repair"/>
    <property type="evidence" value="ECO:0007669"/>
    <property type="project" value="TreeGrafter"/>
</dbReference>
<dbReference type="SFLD" id="SFLDG01135">
    <property type="entry name" value="C1.5.6:_HAD__Beta-PGM__Phospha"/>
    <property type="match status" value="1"/>
</dbReference>
<evidence type="ECO:0000256" key="6">
    <source>
        <dbReference type="ARBA" id="ARBA00022723"/>
    </source>
</evidence>
<dbReference type="InterPro" id="IPR037512">
    <property type="entry name" value="PGPase_prok"/>
</dbReference>
<dbReference type="GO" id="GO:0005829">
    <property type="term" value="C:cytosol"/>
    <property type="evidence" value="ECO:0007669"/>
    <property type="project" value="TreeGrafter"/>
</dbReference>
<feature type="binding site" evidence="10">
    <location>
        <position position="11"/>
    </location>
    <ligand>
        <name>Mg(2+)</name>
        <dbReference type="ChEBI" id="CHEBI:18420"/>
    </ligand>
</feature>
<sequence>MGALAVVFDLDGTLIDSAPDVRAALNRLLAEEGRRQLSLPEVQELVGEGASALIERAWAVTGDAAAETGVKPLVERYLAHYRAHPADHTHVYDGVVAELERLRAAGIPLGICTNKPHRMTEIVLDALGLAKHFAAVLGGDFPRRKPDGEHIRETLRRMGAEGRTAVYVGDSITDVRAARDAGLPVVAVSYGYARMPPEDLGADILIDRFADLGPAIAKVLA</sequence>
<evidence type="ECO:0000256" key="9">
    <source>
        <dbReference type="ARBA" id="ARBA00023277"/>
    </source>
</evidence>
<dbReference type="InterPro" id="IPR036412">
    <property type="entry name" value="HAD-like_sf"/>
</dbReference>
<dbReference type="Gene3D" id="3.40.50.1000">
    <property type="entry name" value="HAD superfamily/HAD-like"/>
    <property type="match status" value="1"/>
</dbReference>
<dbReference type="GO" id="GO:0008967">
    <property type="term" value="F:phosphoglycolate phosphatase activity"/>
    <property type="evidence" value="ECO:0007669"/>
    <property type="project" value="UniProtKB-UniRule"/>
</dbReference>
<dbReference type="InterPro" id="IPR050155">
    <property type="entry name" value="HAD-like_hydrolase_sf"/>
</dbReference>
<dbReference type="InterPro" id="IPR023214">
    <property type="entry name" value="HAD_sf"/>
</dbReference>
<keyword evidence="8 10" id="KW-0460">Magnesium</keyword>
<dbReference type="NCBIfam" id="TIGR01449">
    <property type="entry name" value="PGP_bact"/>
    <property type="match status" value="1"/>
</dbReference>
<name>A0A178MKF4_9PROT</name>
<dbReference type="GO" id="GO:0046295">
    <property type="term" value="P:glycolate biosynthetic process"/>
    <property type="evidence" value="ECO:0007669"/>
    <property type="project" value="UniProtKB-UniRule"/>
</dbReference>
<dbReference type="Pfam" id="PF13419">
    <property type="entry name" value="HAD_2"/>
    <property type="match status" value="1"/>
</dbReference>
<proteinExistence type="inferred from homology"/>
<dbReference type="NCBIfam" id="TIGR01549">
    <property type="entry name" value="HAD-SF-IA-v1"/>
    <property type="match status" value="1"/>
</dbReference>
<evidence type="ECO:0000256" key="8">
    <source>
        <dbReference type="ARBA" id="ARBA00022842"/>
    </source>
</evidence>
<evidence type="ECO:0000256" key="10">
    <source>
        <dbReference type="HAMAP-Rule" id="MF_00495"/>
    </source>
</evidence>
<dbReference type="SFLD" id="SFLDS00003">
    <property type="entry name" value="Haloacid_Dehalogenase"/>
    <property type="match status" value="1"/>
</dbReference>
<accession>A0A178MKF4</accession>
<dbReference type="HAMAP" id="MF_00495">
    <property type="entry name" value="GPH_hydrolase_bact"/>
    <property type="match status" value="1"/>
</dbReference>
<evidence type="ECO:0000256" key="2">
    <source>
        <dbReference type="ARBA" id="ARBA00001946"/>
    </source>
</evidence>
<feature type="binding site" evidence="10">
    <location>
        <position position="9"/>
    </location>
    <ligand>
        <name>Mg(2+)</name>
        <dbReference type="ChEBI" id="CHEBI:18420"/>
    </ligand>
</feature>
<protein>
    <recommendedName>
        <fullName evidence="5 10">Phosphoglycolate phosphatase</fullName>
        <shortName evidence="10">PGP</shortName>
        <shortName evidence="10">PGPase</shortName>
        <ecNumber evidence="5 10">3.1.3.18</ecNumber>
    </recommendedName>
</protein>
<organism evidence="11 12">
    <name type="scientific">Paramagnetospirillum marisnigri</name>
    <dbReference type="NCBI Taxonomy" id="1285242"/>
    <lineage>
        <taxon>Bacteria</taxon>
        <taxon>Pseudomonadati</taxon>
        <taxon>Pseudomonadota</taxon>
        <taxon>Alphaproteobacteria</taxon>
        <taxon>Rhodospirillales</taxon>
        <taxon>Magnetospirillaceae</taxon>
        <taxon>Paramagnetospirillum</taxon>
    </lineage>
</organism>
<dbReference type="GO" id="GO:0005975">
    <property type="term" value="P:carbohydrate metabolic process"/>
    <property type="evidence" value="ECO:0007669"/>
    <property type="project" value="InterPro"/>
</dbReference>
<evidence type="ECO:0000256" key="3">
    <source>
        <dbReference type="ARBA" id="ARBA00004818"/>
    </source>
</evidence>
<comment type="pathway">
    <text evidence="3 10">Organic acid metabolism; glycolate biosynthesis; glycolate from 2-phosphoglycolate: step 1/1.</text>
</comment>
<evidence type="ECO:0000313" key="11">
    <source>
        <dbReference type="EMBL" id="OAN49222.1"/>
    </source>
</evidence>
<evidence type="ECO:0000256" key="5">
    <source>
        <dbReference type="ARBA" id="ARBA00013078"/>
    </source>
</evidence>
<dbReference type="STRING" id="1285242.A6A04_03665"/>
<comment type="function">
    <text evidence="10">Specifically catalyzes the dephosphorylation of 2-phosphoglycolate. Is involved in the dissimilation of the intracellular 2-phosphoglycolate formed during the DNA repair of 3'-phosphoglycolate ends, a major class of DNA lesions induced by oxidative stress.</text>
</comment>
<dbReference type="InterPro" id="IPR041492">
    <property type="entry name" value="HAD_2"/>
</dbReference>
<dbReference type="AlphaFoldDB" id="A0A178MKF4"/>
<keyword evidence="12" id="KW-1185">Reference proteome</keyword>
<dbReference type="EMBL" id="LWQT01000066">
    <property type="protein sequence ID" value="OAN49222.1"/>
    <property type="molecule type" value="Genomic_DNA"/>
</dbReference>
<gene>
    <name evidence="11" type="ORF">A6A04_03665</name>
</gene>
<dbReference type="InterPro" id="IPR023198">
    <property type="entry name" value="PGP-like_dom2"/>
</dbReference>
<dbReference type="InterPro" id="IPR006439">
    <property type="entry name" value="HAD-SF_hydro_IA"/>
</dbReference>
<dbReference type="PANTHER" id="PTHR43434">
    <property type="entry name" value="PHOSPHOGLYCOLATE PHOSPHATASE"/>
    <property type="match status" value="1"/>
</dbReference>
<dbReference type="NCBIfam" id="TIGR01509">
    <property type="entry name" value="HAD-SF-IA-v3"/>
    <property type="match status" value="1"/>
</dbReference>
<evidence type="ECO:0000256" key="1">
    <source>
        <dbReference type="ARBA" id="ARBA00000830"/>
    </source>
</evidence>
<dbReference type="UniPathway" id="UPA00865">
    <property type="reaction ID" value="UER00834"/>
</dbReference>
<keyword evidence="7 10" id="KW-0378">Hydrolase</keyword>
<comment type="similarity">
    <text evidence="4 10">Belongs to the HAD-like hydrolase superfamily. CbbY/CbbZ/Gph/YieH family.</text>
</comment>
<comment type="catalytic activity">
    <reaction evidence="1 10">
        <text>2-phosphoglycolate + H2O = glycolate + phosphate</text>
        <dbReference type="Rhea" id="RHEA:14369"/>
        <dbReference type="ChEBI" id="CHEBI:15377"/>
        <dbReference type="ChEBI" id="CHEBI:29805"/>
        <dbReference type="ChEBI" id="CHEBI:43474"/>
        <dbReference type="ChEBI" id="CHEBI:58033"/>
        <dbReference type="EC" id="3.1.3.18"/>
    </reaction>
</comment>
<dbReference type="GO" id="GO:0046872">
    <property type="term" value="F:metal ion binding"/>
    <property type="evidence" value="ECO:0007669"/>
    <property type="project" value="UniProtKB-KW"/>
</dbReference>
<evidence type="ECO:0000256" key="7">
    <source>
        <dbReference type="ARBA" id="ARBA00022801"/>
    </source>
</evidence>
<keyword evidence="6 10" id="KW-0479">Metal-binding</keyword>
<feature type="binding site" evidence="10">
    <location>
        <position position="170"/>
    </location>
    <ligand>
        <name>Mg(2+)</name>
        <dbReference type="ChEBI" id="CHEBI:18420"/>
    </ligand>
</feature>
<dbReference type="EC" id="3.1.3.18" evidence="5 10"/>
<keyword evidence="9 10" id="KW-0119">Carbohydrate metabolism</keyword>
<dbReference type="PANTHER" id="PTHR43434:SF1">
    <property type="entry name" value="PHOSPHOGLYCOLATE PHOSPHATASE"/>
    <property type="match status" value="1"/>
</dbReference>
<evidence type="ECO:0000256" key="4">
    <source>
        <dbReference type="ARBA" id="ARBA00006171"/>
    </source>
</evidence>
<feature type="active site" description="Nucleophile" evidence="10">
    <location>
        <position position="9"/>
    </location>
</feature>